<name>A0ABD0JEZ1_9CAEN</name>
<evidence type="ECO:0000313" key="1">
    <source>
        <dbReference type="EMBL" id="KAK7473339.1"/>
    </source>
</evidence>
<sequence length="98" mass="10734">MSCGRLTDQQHVAACKLPGGNLPIDFCVDIGWPVRILFRDQFGPDPVGPWPLEEKVSREEADEVAGLPMGVKSRGSVRLISSLACNHLLHWTSPVRGD</sequence>
<protein>
    <submittedName>
        <fullName evidence="1">Uncharacterized protein</fullName>
    </submittedName>
</protein>
<evidence type="ECO:0000313" key="2">
    <source>
        <dbReference type="Proteomes" id="UP001519460"/>
    </source>
</evidence>
<reference evidence="1 2" key="1">
    <citation type="journal article" date="2023" name="Sci. Data">
        <title>Genome assembly of the Korean intertidal mud-creeper Batillaria attramentaria.</title>
        <authorList>
            <person name="Patra A.K."/>
            <person name="Ho P.T."/>
            <person name="Jun S."/>
            <person name="Lee S.J."/>
            <person name="Kim Y."/>
            <person name="Won Y.J."/>
        </authorList>
    </citation>
    <scope>NUCLEOTIDE SEQUENCE [LARGE SCALE GENOMIC DNA]</scope>
    <source>
        <strain evidence="1">Wonlab-2016</strain>
    </source>
</reference>
<accession>A0ABD0JEZ1</accession>
<comment type="caution">
    <text evidence="1">The sequence shown here is derived from an EMBL/GenBank/DDBJ whole genome shotgun (WGS) entry which is preliminary data.</text>
</comment>
<dbReference type="EMBL" id="JACVVK020000473">
    <property type="protein sequence ID" value="KAK7473339.1"/>
    <property type="molecule type" value="Genomic_DNA"/>
</dbReference>
<dbReference type="Proteomes" id="UP001519460">
    <property type="component" value="Unassembled WGS sequence"/>
</dbReference>
<keyword evidence="2" id="KW-1185">Reference proteome</keyword>
<gene>
    <name evidence="1" type="ORF">BaRGS_00035387</name>
</gene>
<proteinExistence type="predicted"/>
<organism evidence="1 2">
    <name type="scientific">Batillaria attramentaria</name>
    <dbReference type="NCBI Taxonomy" id="370345"/>
    <lineage>
        <taxon>Eukaryota</taxon>
        <taxon>Metazoa</taxon>
        <taxon>Spiralia</taxon>
        <taxon>Lophotrochozoa</taxon>
        <taxon>Mollusca</taxon>
        <taxon>Gastropoda</taxon>
        <taxon>Caenogastropoda</taxon>
        <taxon>Sorbeoconcha</taxon>
        <taxon>Cerithioidea</taxon>
        <taxon>Batillariidae</taxon>
        <taxon>Batillaria</taxon>
    </lineage>
</organism>
<dbReference type="AlphaFoldDB" id="A0ABD0JEZ1"/>